<keyword evidence="2 6" id="KW-0238">DNA-binding</keyword>
<dbReference type="PRINTS" id="PR00038">
    <property type="entry name" value="HTHLUXR"/>
</dbReference>
<dbReference type="Gene3D" id="1.10.10.10">
    <property type="entry name" value="Winged helix-like DNA-binding domain superfamily/Winged helix DNA-binding domain"/>
    <property type="match status" value="1"/>
</dbReference>
<evidence type="ECO:0000313" key="6">
    <source>
        <dbReference type="EMBL" id="MDR6292303.1"/>
    </source>
</evidence>
<sequence>MHLKAGTPEADGEILTVVGGLYDAALGQKTWPEVLSHLALLLGGSGATLRREPSPRQRDVPEEQEPCGGLRWREADATGRAAEVTVFRPAGQPAWDEREAALLRYLGSHLSRALRLDHRFAAEATGGGTREAPTSRPISPRERECLACISRGASSKFAARELGLSSHTVDEHVRSAMAKLGATTRTEAVMRAMEQGLLTP</sequence>
<dbReference type="SMART" id="SM00421">
    <property type="entry name" value="HTH_LUXR"/>
    <property type="match status" value="1"/>
</dbReference>
<organism evidence="6 7">
    <name type="scientific">Inquilinus ginsengisoli</name>
    <dbReference type="NCBI Taxonomy" id="363840"/>
    <lineage>
        <taxon>Bacteria</taxon>
        <taxon>Pseudomonadati</taxon>
        <taxon>Pseudomonadota</taxon>
        <taxon>Alphaproteobacteria</taxon>
        <taxon>Rhodospirillales</taxon>
        <taxon>Rhodospirillaceae</taxon>
        <taxon>Inquilinus</taxon>
    </lineage>
</organism>
<comment type="caution">
    <text evidence="6">The sequence shown here is derived from an EMBL/GenBank/DDBJ whole genome shotgun (WGS) entry which is preliminary data.</text>
</comment>
<dbReference type="CDD" id="cd06170">
    <property type="entry name" value="LuxR_C_like"/>
    <property type="match status" value="1"/>
</dbReference>
<keyword evidence="3" id="KW-0804">Transcription</keyword>
<dbReference type="Proteomes" id="UP001262410">
    <property type="component" value="Unassembled WGS sequence"/>
</dbReference>
<dbReference type="RefSeq" id="WP_309798289.1">
    <property type="nucleotide sequence ID" value="NZ_JAVDPW010000009.1"/>
</dbReference>
<keyword evidence="1" id="KW-0805">Transcription regulation</keyword>
<dbReference type="EMBL" id="JAVDPW010000009">
    <property type="protein sequence ID" value="MDR6292303.1"/>
    <property type="molecule type" value="Genomic_DNA"/>
</dbReference>
<dbReference type="PANTHER" id="PTHR44688">
    <property type="entry name" value="DNA-BINDING TRANSCRIPTIONAL ACTIVATOR DEVR_DOSR"/>
    <property type="match status" value="1"/>
</dbReference>
<feature type="region of interest" description="Disordered" evidence="4">
    <location>
        <begin position="47"/>
        <end position="68"/>
    </location>
</feature>
<dbReference type="Pfam" id="PF00196">
    <property type="entry name" value="GerE"/>
    <property type="match status" value="1"/>
</dbReference>
<keyword evidence="7" id="KW-1185">Reference proteome</keyword>
<dbReference type="InterPro" id="IPR036388">
    <property type="entry name" value="WH-like_DNA-bd_sf"/>
</dbReference>
<dbReference type="PANTHER" id="PTHR44688:SF16">
    <property type="entry name" value="DNA-BINDING TRANSCRIPTIONAL ACTIVATOR DEVR_DOSR"/>
    <property type="match status" value="1"/>
</dbReference>
<dbReference type="InterPro" id="IPR016032">
    <property type="entry name" value="Sig_transdc_resp-reg_C-effctor"/>
</dbReference>
<reference evidence="6 7" key="1">
    <citation type="submission" date="2023-07" db="EMBL/GenBank/DDBJ databases">
        <title>Sorghum-associated microbial communities from plants grown in Nebraska, USA.</title>
        <authorList>
            <person name="Schachtman D."/>
        </authorList>
    </citation>
    <scope>NUCLEOTIDE SEQUENCE [LARGE SCALE GENOMIC DNA]</scope>
    <source>
        <strain evidence="6 7">584</strain>
    </source>
</reference>
<gene>
    <name evidence="6" type="ORF">E9232_004843</name>
</gene>
<feature type="compositionally biased region" description="Basic and acidic residues" evidence="4">
    <location>
        <begin position="49"/>
        <end position="61"/>
    </location>
</feature>
<proteinExistence type="predicted"/>
<evidence type="ECO:0000259" key="5">
    <source>
        <dbReference type="PROSITE" id="PS50043"/>
    </source>
</evidence>
<accession>A0ABU1JUK6</accession>
<protein>
    <submittedName>
        <fullName evidence="6">DNA-binding CsgD family transcriptional regulator</fullName>
    </submittedName>
</protein>
<evidence type="ECO:0000256" key="3">
    <source>
        <dbReference type="ARBA" id="ARBA00023163"/>
    </source>
</evidence>
<dbReference type="SUPFAM" id="SSF46894">
    <property type="entry name" value="C-terminal effector domain of the bipartite response regulators"/>
    <property type="match status" value="1"/>
</dbReference>
<evidence type="ECO:0000256" key="4">
    <source>
        <dbReference type="SAM" id="MobiDB-lite"/>
    </source>
</evidence>
<evidence type="ECO:0000256" key="1">
    <source>
        <dbReference type="ARBA" id="ARBA00023015"/>
    </source>
</evidence>
<dbReference type="GO" id="GO:0003677">
    <property type="term" value="F:DNA binding"/>
    <property type="evidence" value="ECO:0007669"/>
    <property type="project" value="UniProtKB-KW"/>
</dbReference>
<dbReference type="PROSITE" id="PS50043">
    <property type="entry name" value="HTH_LUXR_2"/>
    <property type="match status" value="1"/>
</dbReference>
<evidence type="ECO:0000256" key="2">
    <source>
        <dbReference type="ARBA" id="ARBA00023125"/>
    </source>
</evidence>
<name>A0ABU1JUK6_9PROT</name>
<feature type="domain" description="HTH luxR-type" evidence="5">
    <location>
        <begin position="131"/>
        <end position="196"/>
    </location>
</feature>
<dbReference type="InterPro" id="IPR000792">
    <property type="entry name" value="Tscrpt_reg_LuxR_C"/>
</dbReference>
<evidence type="ECO:0000313" key="7">
    <source>
        <dbReference type="Proteomes" id="UP001262410"/>
    </source>
</evidence>